<evidence type="ECO:0000256" key="1">
    <source>
        <dbReference type="SAM" id="MobiDB-lite"/>
    </source>
</evidence>
<feature type="region of interest" description="Disordered" evidence="1">
    <location>
        <begin position="320"/>
        <end position="347"/>
    </location>
</feature>
<gene>
    <name evidence="2" type="ORF">LZC94_12130</name>
</gene>
<dbReference type="Gene3D" id="3.20.20.80">
    <property type="entry name" value="Glycosidases"/>
    <property type="match status" value="1"/>
</dbReference>
<evidence type="ECO:0000313" key="3">
    <source>
        <dbReference type="Proteomes" id="UP001370348"/>
    </source>
</evidence>
<sequence length="347" mass="38611">MASAVPDLEPPRLEVGYNYTWPFARYGTTIGPRDIENDPPTGANDRDPPEWLHVGASPPGGSLARNLRVLRDELEIRKVRIFLLGNAYNYGNRPVPVLGHGETRHGRFKFTAPSVAHPLFREHFRQMLRIFEDEGMQMLPSLIDFGAFYPVEPFEGAGGGRADILSFQRAAFIETMLKPLVQESKAFGSTVFAWEVVNEPRWNLVNATPFYHRPHTKSWRPDASRETMSRFISECLKVIEAEGFASTVGHRFFNDLRGGMPTGTMPQFHYYGATPGLRGSLGANAKWLAGISDSSLEDLNALESDPRTRNAFIGELATAPGGRRNRFGDKEDGEPWIDCGGRGQASS</sequence>
<dbReference type="Proteomes" id="UP001370348">
    <property type="component" value="Chromosome"/>
</dbReference>
<dbReference type="EMBL" id="CP089984">
    <property type="protein sequence ID" value="WXB17996.1"/>
    <property type="molecule type" value="Genomic_DNA"/>
</dbReference>
<accession>A0ABZ2M6N3</accession>
<evidence type="ECO:0008006" key="4">
    <source>
        <dbReference type="Google" id="ProtNLM"/>
    </source>
</evidence>
<feature type="region of interest" description="Disordered" evidence="1">
    <location>
        <begin position="30"/>
        <end position="50"/>
    </location>
</feature>
<organism evidence="2 3">
    <name type="scientific">Pendulispora albinea</name>
    <dbReference type="NCBI Taxonomy" id="2741071"/>
    <lineage>
        <taxon>Bacteria</taxon>
        <taxon>Pseudomonadati</taxon>
        <taxon>Myxococcota</taxon>
        <taxon>Myxococcia</taxon>
        <taxon>Myxococcales</taxon>
        <taxon>Sorangiineae</taxon>
        <taxon>Pendulisporaceae</taxon>
        <taxon>Pendulispora</taxon>
    </lineage>
</organism>
<keyword evidence="3" id="KW-1185">Reference proteome</keyword>
<evidence type="ECO:0000313" key="2">
    <source>
        <dbReference type="EMBL" id="WXB17996.1"/>
    </source>
</evidence>
<proteinExistence type="predicted"/>
<dbReference type="RefSeq" id="WP_394827636.1">
    <property type="nucleotide sequence ID" value="NZ_CP089984.1"/>
</dbReference>
<name>A0ABZ2M6N3_9BACT</name>
<reference evidence="2 3" key="1">
    <citation type="submission" date="2021-12" db="EMBL/GenBank/DDBJ databases">
        <title>Discovery of the Pendulisporaceae a myxobacterial family with distinct sporulation behavior and unique specialized metabolism.</title>
        <authorList>
            <person name="Garcia R."/>
            <person name="Popoff A."/>
            <person name="Bader C.D."/>
            <person name="Loehr J."/>
            <person name="Walesch S."/>
            <person name="Walt C."/>
            <person name="Boldt J."/>
            <person name="Bunk B."/>
            <person name="Haeckl F.J.F.P.J."/>
            <person name="Gunesch A.P."/>
            <person name="Birkelbach J."/>
            <person name="Nuebel U."/>
            <person name="Pietschmann T."/>
            <person name="Bach T."/>
            <person name="Mueller R."/>
        </authorList>
    </citation>
    <scope>NUCLEOTIDE SEQUENCE [LARGE SCALE GENOMIC DNA]</scope>
    <source>
        <strain evidence="2 3">MSr11954</strain>
    </source>
</reference>
<protein>
    <recommendedName>
        <fullName evidence="4">Glycoside hydrolase family 5 domain-containing protein</fullName>
    </recommendedName>
</protein>
<dbReference type="InterPro" id="IPR017853">
    <property type="entry name" value="GH"/>
</dbReference>
<dbReference type="SUPFAM" id="SSF51445">
    <property type="entry name" value="(Trans)glycosidases"/>
    <property type="match status" value="1"/>
</dbReference>